<dbReference type="PIRSF" id="PIRSF001365">
    <property type="entry name" value="DHDPS"/>
    <property type="match status" value="1"/>
</dbReference>
<dbReference type="InterPro" id="IPR002220">
    <property type="entry name" value="DapA-like"/>
</dbReference>
<proteinExistence type="inferred from homology"/>
<accession>A0A0S4N9R0</accession>
<dbReference type="Proteomes" id="UP000320623">
    <property type="component" value="Unassembled WGS sequence"/>
</dbReference>
<dbReference type="AlphaFoldDB" id="A0A0S4N9R0"/>
<evidence type="ECO:0000256" key="3">
    <source>
        <dbReference type="PIRSR" id="PIRSR001365-2"/>
    </source>
</evidence>
<evidence type="ECO:0000256" key="2">
    <source>
        <dbReference type="PIRNR" id="PIRNR001365"/>
    </source>
</evidence>
<dbReference type="EMBL" id="FAOO01000017">
    <property type="protein sequence ID" value="CUU07996.1"/>
    <property type="molecule type" value="Genomic_DNA"/>
</dbReference>
<gene>
    <name evidence="4" type="ORF">JGI1_01957</name>
</gene>
<evidence type="ECO:0000313" key="4">
    <source>
        <dbReference type="EMBL" id="CUU07996.1"/>
    </source>
</evidence>
<dbReference type="OrthoDB" id="199953at2"/>
<evidence type="ECO:0000256" key="1">
    <source>
        <dbReference type="ARBA" id="ARBA00023239"/>
    </source>
</evidence>
<evidence type="ECO:0000313" key="5">
    <source>
        <dbReference type="Proteomes" id="UP000320623"/>
    </source>
</evidence>
<feature type="binding site" evidence="3">
    <location>
        <position position="50"/>
    </location>
    <ligand>
        <name>pyruvate</name>
        <dbReference type="ChEBI" id="CHEBI:15361"/>
    </ligand>
</feature>
<sequence length="310" mass="34381">MSKLKLEGIIPAVVTPMKSDFSVDFAQLRRYANWVKSFDGLGGVAVNMDTGEGVHLSREEKIKILESWVEIIDGKFPVLCGLTTRYTKEAVEEAKLISKVGADAIVVFPIPAYAGNPLPLEIPYQYHKAISDAVDLPLVLFQLQPSLSGVLYDERTLVKLASIKNVIAIKEASADALKFVQTMTTLRNSGRKISILTGNDDFILESFILGADGALIGFGTIAIAEQIEMFKCVKDRNYERAFDIYSKIKPLEEVIFATPVRDYRARVKEALRLIGVLKTSYVRPPLLPISAADKRRIAMALKNLGYKLKN</sequence>
<dbReference type="CDD" id="cd00408">
    <property type="entry name" value="DHDPS-like"/>
    <property type="match status" value="1"/>
</dbReference>
<keyword evidence="1 2" id="KW-0456">Lyase</keyword>
<dbReference type="GO" id="GO:0008840">
    <property type="term" value="F:4-hydroxy-tetrahydrodipicolinate synthase activity"/>
    <property type="evidence" value="ECO:0007669"/>
    <property type="project" value="TreeGrafter"/>
</dbReference>
<dbReference type="Pfam" id="PF00701">
    <property type="entry name" value="DHDPS"/>
    <property type="match status" value="1"/>
</dbReference>
<dbReference type="SMART" id="SM01130">
    <property type="entry name" value="DHDPS"/>
    <property type="match status" value="1"/>
</dbReference>
<dbReference type="STRING" id="1643428.GCA_001442855_01919"/>
<dbReference type="SUPFAM" id="SSF51569">
    <property type="entry name" value="Aldolase"/>
    <property type="match status" value="1"/>
</dbReference>
<reference evidence="5" key="1">
    <citation type="submission" date="2015-11" db="EMBL/GenBank/DDBJ databases">
        <authorList>
            <person name="Varghese N."/>
        </authorList>
    </citation>
    <scope>NUCLEOTIDE SEQUENCE [LARGE SCALE GENOMIC DNA]</scope>
</reference>
<protein>
    <submittedName>
        <fullName evidence="4">4-hydroxy-tetrahydrodipicolinate synthase</fullName>
    </submittedName>
</protein>
<keyword evidence="5" id="KW-1185">Reference proteome</keyword>
<organism evidence="4 5">
    <name type="scientific">Candidatus Thermokryptus mobilis</name>
    <dbReference type="NCBI Taxonomy" id="1643428"/>
    <lineage>
        <taxon>Bacteria</taxon>
        <taxon>Pseudomonadati</taxon>
        <taxon>Candidatus Kryptoniota</taxon>
        <taxon>Candidatus Thermokryptus</taxon>
    </lineage>
</organism>
<dbReference type="PANTHER" id="PTHR12128:SF38">
    <property type="entry name" value="DIHYDRODIPICOLINATE SYNTHETASE FAMILY PROTEIN (AFU_ORTHOLOGUE AFUA_6G00110)"/>
    <property type="match status" value="1"/>
</dbReference>
<dbReference type="Gene3D" id="3.20.20.70">
    <property type="entry name" value="Aldolase class I"/>
    <property type="match status" value="1"/>
</dbReference>
<dbReference type="RefSeq" id="WP_140945676.1">
    <property type="nucleotide sequence ID" value="NZ_FAOO01000017.1"/>
</dbReference>
<comment type="similarity">
    <text evidence="2">Belongs to the DapA family.</text>
</comment>
<name>A0A0S4N9R0_9BACT</name>
<dbReference type="InterPro" id="IPR013785">
    <property type="entry name" value="Aldolase_TIM"/>
</dbReference>
<dbReference type="PANTHER" id="PTHR12128">
    <property type="entry name" value="DIHYDRODIPICOLINATE SYNTHASE"/>
    <property type="match status" value="1"/>
</dbReference>